<gene>
    <name evidence="1" type="ORF">SAMN04490356_8143</name>
</gene>
<proteinExistence type="predicted"/>
<dbReference type="Proteomes" id="UP000198609">
    <property type="component" value="Unassembled WGS sequence"/>
</dbReference>
<keyword evidence="2" id="KW-1185">Reference proteome</keyword>
<dbReference type="SUPFAM" id="SSF55729">
    <property type="entry name" value="Acyl-CoA N-acyltransferases (Nat)"/>
    <property type="match status" value="1"/>
</dbReference>
<dbReference type="EMBL" id="FNST01000002">
    <property type="protein sequence ID" value="SED36474.1"/>
    <property type="molecule type" value="Genomic_DNA"/>
</dbReference>
<accession>A0A1H5A3X3</accession>
<evidence type="ECO:0000313" key="2">
    <source>
        <dbReference type="Proteomes" id="UP000198609"/>
    </source>
</evidence>
<dbReference type="GO" id="GO:0016740">
    <property type="term" value="F:transferase activity"/>
    <property type="evidence" value="ECO:0007669"/>
    <property type="project" value="UniProtKB-KW"/>
</dbReference>
<sequence>MSEFSFTACTARDRAEIADFQDSLWRGGRDANLAYMDWKYATNPHLDDRYVTLAREGGELVGMVGVFGACWEVAGQRFMLPCLTDTVVAPRYQGSPLFRMLTDEVVARLRADGVPWLLDFGDQGAGPAMLMNGWRPIGPWAQAVVKREKPLVAEWPWHELPATRGARSGLTLRPPAAVEAEAMAGLVARLPGGEGPRPVRDAAYFRWRAANPLARYFHLVAGDGPIEGYLIGHRSGVDTDDGETPTTIVDCEATSDEVFADLVETALTWLPGAEVLMWVRDLPAVRVAALRALGAELDEPTGLFTRDMYLPSLMVRATGAEMPPALSDLDRPDGWNLSGVSGRAWR</sequence>
<organism evidence="1 2">
    <name type="scientific">Streptomyces melanosporofaciens</name>
    <dbReference type="NCBI Taxonomy" id="67327"/>
    <lineage>
        <taxon>Bacteria</taxon>
        <taxon>Bacillati</taxon>
        <taxon>Actinomycetota</taxon>
        <taxon>Actinomycetes</taxon>
        <taxon>Kitasatosporales</taxon>
        <taxon>Streptomycetaceae</taxon>
        <taxon>Streptomyces</taxon>
        <taxon>Streptomyces violaceusniger group</taxon>
    </lineage>
</organism>
<dbReference type="Gene3D" id="3.40.630.30">
    <property type="match status" value="1"/>
</dbReference>
<keyword evidence="1" id="KW-0808">Transferase</keyword>
<dbReference type="AlphaFoldDB" id="A0A1H5A3X3"/>
<name>A0A1H5A3X3_STRMJ</name>
<dbReference type="Pfam" id="PF13527">
    <property type="entry name" value="Acetyltransf_9"/>
    <property type="match status" value="1"/>
</dbReference>
<protein>
    <submittedName>
        <fullName evidence="1">Acetyltransferase (GNAT) domain-containing protein</fullName>
    </submittedName>
</protein>
<dbReference type="RefSeq" id="WP_093468580.1">
    <property type="nucleotide sequence ID" value="NZ_FNST01000002.1"/>
</dbReference>
<evidence type="ECO:0000313" key="1">
    <source>
        <dbReference type="EMBL" id="SED36474.1"/>
    </source>
</evidence>
<reference evidence="2" key="1">
    <citation type="submission" date="2016-10" db="EMBL/GenBank/DDBJ databases">
        <authorList>
            <person name="Varghese N."/>
            <person name="Submissions S."/>
        </authorList>
    </citation>
    <scope>NUCLEOTIDE SEQUENCE [LARGE SCALE GENOMIC DNA]</scope>
    <source>
        <strain evidence="2">DSM 40318</strain>
    </source>
</reference>
<dbReference type="InterPro" id="IPR016181">
    <property type="entry name" value="Acyl_CoA_acyltransferase"/>
</dbReference>